<name>A0A378JUH5_9GAMM</name>
<evidence type="ECO:0000313" key="3">
    <source>
        <dbReference type="EMBL" id="STX61112.1"/>
    </source>
</evidence>
<evidence type="ECO:0000313" key="5">
    <source>
        <dbReference type="Proteomes" id="UP000254040"/>
    </source>
</evidence>
<evidence type="ECO:0000313" key="4">
    <source>
        <dbReference type="Proteomes" id="UP000054985"/>
    </source>
</evidence>
<dbReference type="EMBL" id="LNYN01000020">
    <property type="protein sequence ID" value="KTD34506.1"/>
    <property type="molecule type" value="Genomic_DNA"/>
</dbReference>
<dbReference type="Proteomes" id="UP000054985">
    <property type="component" value="Unassembled WGS sequence"/>
</dbReference>
<accession>A0A378JUH5</accession>
<protein>
    <submittedName>
        <fullName evidence="3">Dot/Icm T4SS effector</fullName>
    </submittedName>
    <submittedName>
        <fullName evidence="2">Dot/Icm secretion system substrate</fullName>
    </submittedName>
</protein>
<keyword evidence="4" id="KW-1185">Reference proteome</keyword>
<evidence type="ECO:0000313" key="2">
    <source>
        <dbReference type="EMBL" id="KTD34506.1"/>
    </source>
</evidence>
<dbReference type="AlphaFoldDB" id="A0A378JUH5"/>
<dbReference type="EMBL" id="UGOG01000001">
    <property type="protein sequence ID" value="STX61112.1"/>
    <property type="molecule type" value="Genomic_DNA"/>
</dbReference>
<feature type="region of interest" description="Disordered" evidence="1">
    <location>
        <begin position="299"/>
        <end position="318"/>
    </location>
</feature>
<proteinExistence type="predicted"/>
<reference evidence="2 4" key="1">
    <citation type="submission" date="2015-11" db="EMBL/GenBank/DDBJ databases">
        <title>Genomic analysis of 38 Legionella species identifies large and diverse effector repertoires.</title>
        <authorList>
            <person name="Burstein D."/>
            <person name="Amaro F."/>
            <person name="Zusman T."/>
            <person name="Lifshitz Z."/>
            <person name="Cohen O."/>
            <person name="Gilbert J.A."/>
            <person name="Pupko T."/>
            <person name="Shuman H.A."/>
            <person name="Segal G."/>
        </authorList>
    </citation>
    <scope>NUCLEOTIDE SEQUENCE [LARGE SCALE GENOMIC DNA]</scope>
    <source>
        <strain evidence="2 4">ATCC 43877</strain>
    </source>
</reference>
<dbReference type="OrthoDB" id="5649123at2"/>
<reference evidence="3 5" key="2">
    <citation type="submission" date="2018-06" db="EMBL/GenBank/DDBJ databases">
        <authorList>
            <consortium name="Pathogen Informatics"/>
            <person name="Doyle S."/>
        </authorList>
    </citation>
    <scope>NUCLEOTIDE SEQUENCE [LARGE SCALE GENOMIC DNA]</scope>
    <source>
        <strain evidence="3 5">NCTC12239</strain>
    </source>
</reference>
<gene>
    <name evidence="2" type="ORF">Lmor_1903</name>
    <name evidence="3" type="ORF">NCTC12239_00015</name>
</gene>
<dbReference type="RefSeq" id="WP_028382948.1">
    <property type="nucleotide sequence ID" value="NZ_CAAAJG010000065.1"/>
</dbReference>
<evidence type="ECO:0000256" key="1">
    <source>
        <dbReference type="SAM" id="MobiDB-lite"/>
    </source>
</evidence>
<organism evidence="3 5">
    <name type="scientific">Legionella moravica</name>
    <dbReference type="NCBI Taxonomy" id="39962"/>
    <lineage>
        <taxon>Bacteria</taxon>
        <taxon>Pseudomonadati</taxon>
        <taxon>Pseudomonadota</taxon>
        <taxon>Gammaproteobacteria</taxon>
        <taxon>Legionellales</taxon>
        <taxon>Legionellaceae</taxon>
        <taxon>Legionella</taxon>
    </lineage>
</organism>
<sequence length="527" mass="61006">MDTNEHTELGNALRLENTENNPYLRIDDSGVLHLRLQRFRDNNLPEPMKLEMSAGEIIAMAGDFFTEANWTMDLDLPQCDRFKSSIDLGQYLIHKKIKPKEEAALIKAYNNLASPDVSRKQIDTIYTITNSNYIPFSPTLDFYMKQLMYVFRVKNYGEMLTRNQTHFTPWSLRVYVLGHSIALRYAHLAYELKQWAKDTAYQSENPDFQSIKDSFSSNKIAPSHKTLFDLAHRYHAQALSMEFFTFHYYTDHFATGHMAMIGDLRKILQDRFGTWGSILANNLHDEINRIGVFTIRPYDPTPNENEAPTRARGDGTINSCLDQHNRKACIDGMTESLQDINDVLHGAPVPKHQSFGGLEHLPDVDFNSRQHEPLIVLSGDKVFYRKKLSIIHIISPTEYEALRENPLEHGYVELTSKWEAFKLVTKLRLFPSLYEGQVQPVSAIKKIEIMLDEHNRKPQRQPIAESSCTPEQDRSVLDWKTKALEWDNLKDRMDALDGLKKYSVLKLKRKEKPEEIPETQEDLTLEI</sequence>
<dbReference type="Proteomes" id="UP000254040">
    <property type="component" value="Unassembled WGS sequence"/>
</dbReference>